<dbReference type="Gene3D" id="2.40.160.210">
    <property type="entry name" value="Acyl-CoA thioesterase, double hotdog domain"/>
    <property type="match status" value="1"/>
</dbReference>
<proteinExistence type="inferred from homology"/>
<accession>A0AAE0Z305</accession>
<evidence type="ECO:0000256" key="3">
    <source>
        <dbReference type="ARBA" id="ARBA00022801"/>
    </source>
</evidence>
<dbReference type="GO" id="GO:0047617">
    <property type="term" value="F:fatty acyl-CoA hydrolase activity"/>
    <property type="evidence" value="ECO:0007669"/>
    <property type="project" value="InterPro"/>
</dbReference>
<comment type="subunit">
    <text evidence="2">Homotetramer.</text>
</comment>
<gene>
    <name evidence="8" type="ORF">RRG08_022340</name>
</gene>
<dbReference type="SUPFAM" id="SSF54637">
    <property type="entry name" value="Thioesterase/thiol ester dehydrase-isomerase"/>
    <property type="match status" value="2"/>
</dbReference>
<protein>
    <recommendedName>
        <fullName evidence="10">Acyl-CoA thioesterase 8</fullName>
    </recommendedName>
</protein>
<name>A0AAE0Z305_9GAST</name>
<feature type="domain" description="Acyl-CoA thioesterase-like C-terminal" evidence="7">
    <location>
        <begin position="244"/>
        <end position="352"/>
    </location>
</feature>
<evidence type="ECO:0000256" key="5">
    <source>
        <dbReference type="SAM" id="MobiDB-lite"/>
    </source>
</evidence>
<dbReference type="EMBL" id="JAWDGP010004927">
    <property type="protein sequence ID" value="KAK3760932.1"/>
    <property type="molecule type" value="Genomic_DNA"/>
</dbReference>
<dbReference type="PANTHER" id="PTHR11066:SF34">
    <property type="entry name" value="ACYL-COENZYME A THIOESTERASE 8"/>
    <property type="match status" value="1"/>
</dbReference>
<dbReference type="GO" id="GO:0006637">
    <property type="term" value="P:acyl-CoA metabolic process"/>
    <property type="evidence" value="ECO:0007669"/>
    <property type="project" value="InterPro"/>
</dbReference>
<dbReference type="PANTHER" id="PTHR11066">
    <property type="entry name" value="ACYL-COA THIOESTERASE"/>
    <property type="match status" value="1"/>
</dbReference>
<evidence type="ECO:0000256" key="2">
    <source>
        <dbReference type="ARBA" id="ARBA00011881"/>
    </source>
</evidence>
<evidence type="ECO:0000313" key="9">
    <source>
        <dbReference type="Proteomes" id="UP001283361"/>
    </source>
</evidence>
<dbReference type="CDD" id="cd03445">
    <property type="entry name" value="Thioesterase_II_repeat2"/>
    <property type="match status" value="1"/>
</dbReference>
<dbReference type="InterPro" id="IPR029069">
    <property type="entry name" value="HotDog_dom_sf"/>
</dbReference>
<dbReference type="Pfam" id="PF20789">
    <property type="entry name" value="4HBT_3C"/>
    <property type="match status" value="1"/>
</dbReference>
<evidence type="ECO:0000256" key="4">
    <source>
        <dbReference type="ARBA" id="ARBA00023098"/>
    </source>
</evidence>
<dbReference type="AlphaFoldDB" id="A0AAE0Z305"/>
<dbReference type="FunFam" id="2.40.160.210:FF:000001">
    <property type="entry name" value="Acyl-CoA thioesterase II"/>
    <property type="match status" value="1"/>
</dbReference>
<feature type="domain" description="Acyl-CoA thioesterase-like N-terminal HotDog" evidence="6">
    <location>
        <begin position="97"/>
        <end position="174"/>
    </location>
</feature>
<evidence type="ECO:0000259" key="7">
    <source>
        <dbReference type="Pfam" id="PF20789"/>
    </source>
</evidence>
<evidence type="ECO:0000313" key="8">
    <source>
        <dbReference type="EMBL" id="KAK3760932.1"/>
    </source>
</evidence>
<sequence length="385" mass="43950">MVRLGIPQDLSSHQTVKNLFLSTYVGSKFNWTLIYVKGIKLTVMAEQKLKSEGSEQDISELNADKELGNFIEKSFLDLEKIDDFLYRSKSLWKSKNARGAYGGQVIGQALVAASECIPPEVHMHSMHSYFLRPGNTARPILYQVDVTRAGRTYCSTAVKAVQANNAIFTMQASFKCEEKNHSSYQNSMPKVPFPDELSSPAESLKKFLEQDLIDPERYKYRKQQLDEIPILVKYVKEEQIVYRTSNRQTLWMKVKGHLPDDLHPNIHKCCLAYMSDMYLLSTASIPLRWLHGSEVFTTSLDHSMWFHEPARADQWMLYDVQIDKIGDGRTLAIGHVWDLKGTLVTTITQEGVLRLAKPRPSLRFGFKDNASPHSYHPTSSPSKQQ</sequence>
<keyword evidence="4" id="KW-0443">Lipid metabolism</keyword>
<reference evidence="8" key="1">
    <citation type="journal article" date="2023" name="G3 (Bethesda)">
        <title>A reference genome for the long-term kleptoplast-retaining sea slug Elysia crispata morphotype clarki.</title>
        <authorList>
            <person name="Eastman K.E."/>
            <person name="Pendleton A.L."/>
            <person name="Shaikh M.A."/>
            <person name="Suttiyut T."/>
            <person name="Ogas R."/>
            <person name="Tomko P."/>
            <person name="Gavelis G."/>
            <person name="Widhalm J.R."/>
            <person name="Wisecaver J.H."/>
        </authorList>
    </citation>
    <scope>NUCLEOTIDE SEQUENCE</scope>
    <source>
        <strain evidence="8">ECLA1</strain>
    </source>
</reference>
<dbReference type="InterPro" id="IPR049450">
    <property type="entry name" value="ACOT8-like_C"/>
</dbReference>
<feature type="compositionally biased region" description="Low complexity" evidence="5">
    <location>
        <begin position="371"/>
        <end position="385"/>
    </location>
</feature>
<dbReference type="CDD" id="cd03444">
    <property type="entry name" value="Thioesterase_II_repeat1"/>
    <property type="match status" value="1"/>
</dbReference>
<dbReference type="InterPro" id="IPR049449">
    <property type="entry name" value="TesB_ACOT8-like_N"/>
</dbReference>
<dbReference type="InterPro" id="IPR003703">
    <property type="entry name" value="Acyl_CoA_thio"/>
</dbReference>
<dbReference type="Proteomes" id="UP001283361">
    <property type="component" value="Unassembled WGS sequence"/>
</dbReference>
<comment type="caution">
    <text evidence="8">The sequence shown here is derived from an EMBL/GenBank/DDBJ whole genome shotgun (WGS) entry which is preliminary data.</text>
</comment>
<dbReference type="GO" id="GO:0009062">
    <property type="term" value="P:fatty acid catabolic process"/>
    <property type="evidence" value="ECO:0007669"/>
    <property type="project" value="TreeGrafter"/>
</dbReference>
<evidence type="ECO:0000259" key="6">
    <source>
        <dbReference type="Pfam" id="PF13622"/>
    </source>
</evidence>
<comment type="similarity">
    <text evidence="1">Belongs to the C/M/P thioester hydrolase family.</text>
</comment>
<dbReference type="GO" id="GO:0005782">
    <property type="term" value="C:peroxisomal matrix"/>
    <property type="evidence" value="ECO:0007669"/>
    <property type="project" value="UniProtKB-SubCell"/>
</dbReference>
<feature type="region of interest" description="Disordered" evidence="5">
    <location>
        <begin position="365"/>
        <end position="385"/>
    </location>
</feature>
<keyword evidence="3" id="KW-0378">Hydrolase</keyword>
<evidence type="ECO:0000256" key="1">
    <source>
        <dbReference type="ARBA" id="ARBA00006538"/>
    </source>
</evidence>
<dbReference type="Pfam" id="PF13622">
    <property type="entry name" value="4HBT_3"/>
    <property type="match status" value="1"/>
</dbReference>
<evidence type="ECO:0008006" key="10">
    <source>
        <dbReference type="Google" id="ProtNLM"/>
    </source>
</evidence>
<keyword evidence="9" id="KW-1185">Reference proteome</keyword>
<organism evidence="8 9">
    <name type="scientific">Elysia crispata</name>
    <name type="common">lettuce slug</name>
    <dbReference type="NCBI Taxonomy" id="231223"/>
    <lineage>
        <taxon>Eukaryota</taxon>
        <taxon>Metazoa</taxon>
        <taxon>Spiralia</taxon>
        <taxon>Lophotrochozoa</taxon>
        <taxon>Mollusca</taxon>
        <taxon>Gastropoda</taxon>
        <taxon>Heterobranchia</taxon>
        <taxon>Euthyneura</taxon>
        <taxon>Panpulmonata</taxon>
        <taxon>Sacoglossa</taxon>
        <taxon>Placobranchoidea</taxon>
        <taxon>Plakobranchidae</taxon>
        <taxon>Elysia</taxon>
    </lineage>
</organism>
<dbReference type="InterPro" id="IPR042171">
    <property type="entry name" value="Acyl-CoA_hotdog"/>
</dbReference>